<dbReference type="HOGENOM" id="CLU_1265731_0_0_5"/>
<evidence type="ECO:0000313" key="3">
    <source>
        <dbReference type="Proteomes" id="UP000011932"/>
    </source>
</evidence>
<feature type="transmembrane region" description="Helical" evidence="1">
    <location>
        <begin position="159"/>
        <end position="178"/>
    </location>
</feature>
<keyword evidence="1" id="KW-1133">Transmembrane helix</keyword>
<dbReference type="PATRIC" id="fig|349215.9.peg.2262"/>
<protein>
    <submittedName>
        <fullName evidence="2">Uncharacterized protein</fullName>
    </submittedName>
</protein>
<keyword evidence="1" id="KW-0472">Membrane</keyword>
<dbReference type="OrthoDB" id="7067875at2"/>
<dbReference type="RefSeq" id="WP_015468633.1">
    <property type="nucleotide sequence ID" value="NC_020812.1"/>
</dbReference>
<reference evidence="2 3" key="1">
    <citation type="journal article" date="2013" name="ISME J.">
        <title>By their genes ye shall know them: genomic signatures of predatory bacteria.</title>
        <authorList>
            <person name="Pasternak Z."/>
            <person name="Pietrokovski S."/>
            <person name="Rotem O."/>
            <person name="Gophna U."/>
            <person name="Lurie-Weinberger M.N."/>
            <person name="Jurkevitch E."/>
        </authorList>
    </citation>
    <scope>NUCLEOTIDE SEQUENCE [LARGE SCALE GENOMIC DNA]</scope>
    <source>
        <strain evidence="2">EPB</strain>
    </source>
</reference>
<dbReference type="STRING" id="349215.A11S_2329"/>
<evidence type="ECO:0000256" key="1">
    <source>
        <dbReference type="SAM" id="Phobius"/>
    </source>
</evidence>
<dbReference type="Proteomes" id="UP000011932">
    <property type="component" value="Chromosome"/>
</dbReference>
<dbReference type="AlphaFoldDB" id="M4W119"/>
<organism evidence="2 3">
    <name type="scientific">Micavibrio aeruginosavorus EPB</name>
    <dbReference type="NCBI Taxonomy" id="349215"/>
    <lineage>
        <taxon>Bacteria</taxon>
        <taxon>Pseudomonadati</taxon>
        <taxon>Bdellovibrionota</taxon>
        <taxon>Bdellovibrionia</taxon>
        <taxon>Bdellovibrionales</taxon>
        <taxon>Pseudobdellovibrionaceae</taxon>
        <taxon>Micavibrio</taxon>
    </lineage>
</organism>
<feature type="transmembrane region" description="Helical" evidence="1">
    <location>
        <begin position="128"/>
        <end position="147"/>
    </location>
</feature>
<feature type="transmembrane region" description="Helical" evidence="1">
    <location>
        <begin position="45"/>
        <end position="62"/>
    </location>
</feature>
<dbReference type="KEGG" id="man:A11S_2329"/>
<keyword evidence="1" id="KW-0812">Transmembrane</keyword>
<accession>M4W119</accession>
<dbReference type="EMBL" id="CP003538">
    <property type="protein sequence ID" value="AGH99124.1"/>
    <property type="molecule type" value="Genomic_DNA"/>
</dbReference>
<feature type="transmembrane region" description="Helical" evidence="1">
    <location>
        <begin position="68"/>
        <end position="86"/>
    </location>
</feature>
<sequence>MLTKFWFYILPPVLIVGQFISERLLDHPTLEFMYSELGLYENLQFLVLVAAVLVALATFVRMDRRADLLMTAWVAMAAFCCVYVAGEEISWGQHFVGWGTPDFWTHLNDQNETNLHNTSAWLDQKPRLILMIGVAVGGLIIPLLRKIRPAVLPARFNAFYPSSSLWVVAALAVGVHLLDKVVEGMGINLFERTSEMQELCFYYFVLLYLLGLYHRLPRAIR</sequence>
<feature type="transmembrane region" description="Helical" evidence="1">
    <location>
        <begin position="199"/>
        <end position="216"/>
    </location>
</feature>
<gene>
    <name evidence="2" type="ORF">A11S_2329</name>
</gene>
<proteinExistence type="predicted"/>
<name>M4W119_9BACT</name>
<evidence type="ECO:0000313" key="2">
    <source>
        <dbReference type="EMBL" id="AGH99124.1"/>
    </source>
</evidence>
<feature type="transmembrane region" description="Helical" evidence="1">
    <location>
        <begin position="6"/>
        <end position="25"/>
    </location>
</feature>